<evidence type="ECO:0000256" key="6">
    <source>
        <dbReference type="ARBA" id="ARBA00023136"/>
    </source>
</evidence>
<evidence type="ECO:0000256" key="4">
    <source>
        <dbReference type="ARBA" id="ARBA00022692"/>
    </source>
</evidence>
<keyword evidence="5 7" id="KW-1133">Transmembrane helix</keyword>
<accession>A0A842HSB6</accession>
<dbReference type="AlphaFoldDB" id="A0A842HSB6"/>
<feature type="transmembrane region" description="Helical" evidence="7">
    <location>
        <begin position="29"/>
        <end position="48"/>
    </location>
</feature>
<feature type="transmembrane region" description="Helical" evidence="7">
    <location>
        <begin position="213"/>
        <end position="231"/>
    </location>
</feature>
<dbReference type="GO" id="GO:0005886">
    <property type="term" value="C:plasma membrane"/>
    <property type="evidence" value="ECO:0007669"/>
    <property type="project" value="UniProtKB-SubCell"/>
</dbReference>
<evidence type="ECO:0000256" key="3">
    <source>
        <dbReference type="ARBA" id="ARBA00022475"/>
    </source>
</evidence>
<organism evidence="8 9">
    <name type="scientific">Pusillimonas minor</name>
    <dbReference type="NCBI Taxonomy" id="2697024"/>
    <lineage>
        <taxon>Bacteria</taxon>
        <taxon>Pseudomonadati</taxon>
        <taxon>Pseudomonadota</taxon>
        <taxon>Betaproteobacteria</taxon>
        <taxon>Burkholderiales</taxon>
        <taxon>Alcaligenaceae</taxon>
        <taxon>Pusillimonas</taxon>
    </lineage>
</organism>
<gene>
    <name evidence="8" type="ORF">GTU67_11615</name>
</gene>
<keyword evidence="6 7" id="KW-0472">Membrane</keyword>
<protein>
    <submittedName>
        <fullName evidence="8">YeiH family putative sulfate export transporter</fullName>
    </submittedName>
</protein>
<feature type="transmembrane region" description="Helical" evidence="7">
    <location>
        <begin position="179"/>
        <end position="201"/>
    </location>
</feature>
<keyword evidence="4 7" id="KW-0812">Transmembrane</keyword>
<evidence type="ECO:0000256" key="1">
    <source>
        <dbReference type="ARBA" id="ARBA00004651"/>
    </source>
</evidence>
<dbReference type="PANTHER" id="PTHR30106">
    <property type="entry name" value="INNER MEMBRANE PROTEIN YEIH-RELATED"/>
    <property type="match status" value="1"/>
</dbReference>
<dbReference type="Pfam" id="PF03601">
    <property type="entry name" value="Cons_hypoth698"/>
    <property type="match status" value="1"/>
</dbReference>
<dbReference type="Proteomes" id="UP000545386">
    <property type="component" value="Unassembled WGS sequence"/>
</dbReference>
<evidence type="ECO:0000256" key="5">
    <source>
        <dbReference type="ARBA" id="ARBA00022989"/>
    </source>
</evidence>
<comment type="subcellular location">
    <subcellularLocation>
        <location evidence="1">Cell membrane</location>
        <topology evidence="1">Multi-pass membrane protein</topology>
    </subcellularLocation>
</comment>
<dbReference type="NCBIfam" id="TIGR00698">
    <property type="entry name" value="YeiH family putative sulfate export transporter"/>
    <property type="match status" value="1"/>
</dbReference>
<proteinExistence type="inferred from homology"/>
<reference evidence="8 9" key="1">
    <citation type="submission" date="2020-08" db="EMBL/GenBank/DDBJ databases">
        <title>Paraeoetvoesia sp. YC-7-48 draft genome sequence.</title>
        <authorList>
            <person name="Yao L."/>
        </authorList>
    </citation>
    <scope>NUCLEOTIDE SEQUENCE [LARGE SCALE GENOMIC DNA]</scope>
    <source>
        <strain evidence="9">YC-7-48</strain>
    </source>
</reference>
<name>A0A842HSB6_9BURK</name>
<feature type="transmembrane region" description="Helical" evidence="7">
    <location>
        <begin position="240"/>
        <end position="258"/>
    </location>
</feature>
<keyword evidence="3" id="KW-1003">Cell membrane</keyword>
<sequence length="327" mass="34214">MFAGLLLTAILAISGVGLAQVAWANTMGLSGLTLAIILGMVVGNTVFPHMAKQVSAGVDFSKSTLLKVGIVLFGFKITIQEMIQIGWSGVVIAVLMVGLTFGLALGLGRLLRLDRQTAMLIGAGSAICGAAAVIATESVVKGQAHKVTVAVATVVIFGTLAMFSYPWLYPVLNMTDQAFGVFVGSTVHEVAQVVAVGVAVNESVASTAVIEKMIRVMFLAPFLLILSAFVTRPSAQGRRVVIPWFAALFIVMVGLNSLQILPAAWVALIVQLDAVLLAMAMAALGLRTRVSFLREAGLRPMLLATALFVFLVVGGYVINVGVMEGLG</sequence>
<evidence type="ECO:0000313" key="9">
    <source>
        <dbReference type="Proteomes" id="UP000545386"/>
    </source>
</evidence>
<feature type="transmembrane region" description="Helical" evidence="7">
    <location>
        <begin position="85"/>
        <end position="105"/>
    </location>
</feature>
<evidence type="ECO:0000313" key="8">
    <source>
        <dbReference type="EMBL" id="MBC2770552.1"/>
    </source>
</evidence>
<feature type="transmembrane region" description="Helical" evidence="7">
    <location>
        <begin position="117"/>
        <end position="135"/>
    </location>
</feature>
<dbReference type="EMBL" id="JACJUU010000009">
    <property type="protein sequence ID" value="MBC2770552.1"/>
    <property type="molecule type" value="Genomic_DNA"/>
</dbReference>
<feature type="transmembrane region" description="Helical" evidence="7">
    <location>
        <begin position="147"/>
        <end position="167"/>
    </location>
</feature>
<feature type="transmembrane region" description="Helical" evidence="7">
    <location>
        <begin position="298"/>
        <end position="318"/>
    </location>
</feature>
<evidence type="ECO:0000256" key="7">
    <source>
        <dbReference type="SAM" id="Phobius"/>
    </source>
</evidence>
<evidence type="ECO:0000256" key="2">
    <source>
        <dbReference type="ARBA" id="ARBA00007977"/>
    </source>
</evidence>
<dbReference type="InterPro" id="IPR018383">
    <property type="entry name" value="UPF0324_pro"/>
</dbReference>
<keyword evidence="9" id="KW-1185">Reference proteome</keyword>
<feature type="transmembrane region" description="Helical" evidence="7">
    <location>
        <begin position="264"/>
        <end position="286"/>
    </location>
</feature>
<comment type="caution">
    <text evidence="8">The sequence shown here is derived from an EMBL/GenBank/DDBJ whole genome shotgun (WGS) entry which is preliminary data.</text>
</comment>
<dbReference type="InterPro" id="IPR004630">
    <property type="entry name" value="UPF0324_YeiH-like"/>
</dbReference>
<dbReference type="RefSeq" id="WP_185780229.1">
    <property type="nucleotide sequence ID" value="NZ_JACJUU010000009.1"/>
</dbReference>
<dbReference type="PANTHER" id="PTHR30106:SF2">
    <property type="entry name" value="UPF0324 INNER MEMBRANE PROTEIN YEIH"/>
    <property type="match status" value="1"/>
</dbReference>
<comment type="similarity">
    <text evidence="2">Belongs to the UPF0324 family.</text>
</comment>